<dbReference type="KEGG" id="tom:BWR18_01610"/>
<evidence type="ECO:0000313" key="2">
    <source>
        <dbReference type="Proteomes" id="UP000186336"/>
    </source>
</evidence>
<dbReference type="EMBL" id="CP019312">
    <property type="protein sequence ID" value="APX10537.1"/>
    <property type="molecule type" value="Genomic_DNA"/>
</dbReference>
<dbReference type="RefSeq" id="WP_076626404.1">
    <property type="nucleotide sequence ID" value="NZ_CP019312.1"/>
</dbReference>
<dbReference type="Proteomes" id="UP000186336">
    <property type="component" value="Chromosome"/>
</dbReference>
<evidence type="ECO:0008006" key="3">
    <source>
        <dbReference type="Google" id="ProtNLM"/>
    </source>
</evidence>
<protein>
    <recommendedName>
        <fullName evidence="3">General stress protein CsbD</fullName>
    </recommendedName>
</protein>
<dbReference type="OrthoDB" id="9796058at2"/>
<dbReference type="InterPro" id="IPR036629">
    <property type="entry name" value="YjbJ_sf"/>
</dbReference>
<dbReference type="Gene3D" id="1.10.1470.10">
    <property type="entry name" value="YjbJ"/>
    <property type="match status" value="1"/>
</dbReference>
<gene>
    <name evidence="1" type="ORF">BWR18_01610</name>
</gene>
<name>A0A1P8MR31_9RHOB</name>
<reference evidence="1 2" key="1">
    <citation type="submission" date="2017-01" db="EMBL/GenBank/DDBJ databases">
        <title>Complete genome of Tateyamaria omphalii DOK1-4 isolated from seawater in Dokdo.</title>
        <authorList>
            <person name="Kim J.H."/>
            <person name="Chi W.-J."/>
        </authorList>
    </citation>
    <scope>NUCLEOTIDE SEQUENCE [LARGE SCALE GENOMIC DNA]</scope>
    <source>
        <strain evidence="1 2">DOK1-4</strain>
    </source>
</reference>
<dbReference type="AlphaFoldDB" id="A0A1P8MR31"/>
<sequence>MNWDEIQEHWPALKKSLRKEHPDLDMNALETTPEGRRQLLQLLDARYGFAAPKAEGDVDRLVDEDDKQ</sequence>
<accession>A0A1P8MR31</accession>
<organism evidence="1 2">
    <name type="scientific">Tateyamaria omphalii</name>
    <dbReference type="NCBI Taxonomy" id="299262"/>
    <lineage>
        <taxon>Bacteria</taxon>
        <taxon>Pseudomonadati</taxon>
        <taxon>Pseudomonadota</taxon>
        <taxon>Alphaproteobacteria</taxon>
        <taxon>Rhodobacterales</taxon>
        <taxon>Roseobacteraceae</taxon>
        <taxon>Tateyamaria</taxon>
    </lineage>
</organism>
<evidence type="ECO:0000313" key="1">
    <source>
        <dbReference type="EMBL" id="APX10537.1"/>
    </source>
</evidence>
<keyword evidence="2" id="KW-1185">Reference proteome</keyword>
<proteinExistence type="predicted"/>